<keyword evidence="9 10" id="KW-0961">Cell wall biogenesis/degradation</keyword>
<comment type="caution">
    <text evidence="10">Lacks conserved residue(s) required for the propagation of feature annotation.</text>
</comment>
<protein>
    <recommendedName>
        <fullName evidence="10">UDP-N-acetylglucosamine--N-acetylmuramyl-(pentapeptide) pyrophosphoryl-undecaprenol N-acetylglucosamine transferase</fullName>
        <ecNumber evidence="10">2.4.1.227</ecNumber>
    </recommendedName>
    <alternativeName>
        <fullName evidence="10">Undecaprenyl-PP-MurNAc-pentapeptide-UDPGlcNAc GlcNAc transferase</fullName>
    </alternativeName>
</protein>
<organism evidence="13 14">
    <name type="scientific">Candidatus Onthomorpha intestinigallinarum</name>
    <dbReference type="NCBI Taxonomy" id="2840880"/>
    <lineage>
        <taxon>Bacteria</taxon>
        <taxon>Pseudomonadati</taxon>
        <taxon>Bacteroidota</taxon>
        <taxon>Bacteroidia</taxon>
        <taxon>Bacteroidales</taxon>
        <taxon>Candidatus Onthomorpha</taxon>
    </lineage>
</organism>
<dbReference type="GO" id="GO:0009252">
    <property type="term" value="P:peptidoglycan biosynthetic process"/>
    <property type="evidence" value="ECO:0007669"/>
    <property type="project" value="UniProtKB-UniRule"/>
</dbReference>
<dbReference type="EC" id="2.4.1.227" evidence="10"/>
<keyword evidence="3 10" id="KW-0328">Glycosyltransferase</keyword>
<feature type="binding site" evidence="10">
    <location>
        <position position="255"/>
    </location>
    <ligand>
        <name>UDP-N-acetyl-alpha-D-glucosamine</name>
        <dbReference type="ChEBI" id="CHEBI:57705"/>
    </ligand>
</feature>
<reference evidence="13" key="2">
    <citation type="submission" date="2021-04" db="EMBL/GenBank/DDBJ databases">
        <authorList>
            <person name="Gilroy R."/>
        </authorList>
    </citation>
    <scope>NUCLEOTIDE SEQUENCE</scope>
    <source>
        <strain evidence="13">Gambia16-930</strain>
    </source>
</reference>
<feature type="binding site" evidence="10">
    <location>
        <begin position="10"/>
        <end position="12"/>
    </location>
    <ligand>
        <name>UDP-N-acetyl-alpha-D-glucosamine</name>
        <dbReference type="ChEBI" id="CHEBI:57705"/>
    </ligand>
</feature>
<keyword evidence="2 10" id="KW-0132">Cell division</keyword>
<dbReference type="CDD" id="cd03785">
    <property type="entry name" value="GT28_MurG"/>
    <property type="match status" value="1"/>
</dbReference>
<dbReference type="GO" id="GO:0071555">
    <property type="term" value="P:cell wall organization"/>
    <property type="evidence" value="ECO:0007669"/>
    <property type="project" value="UniProtKB-KW"/>
</dbReference>
<dbReference type="GO" id="GO:0050511">
    <property type="term" value="F:undecaprenyldiphospho-muramoylpentapeptide beta-N-acetylglucosaminyltransferase activity"/>
    <property type="evidence" value="ECO:0007669"/>
    <property type="project" value="UniProtKB-UniRule"/>
</dbReference>
<feature type="binding site" evidence="10">
    <location>
        <position position="124"/>
    </location>
    <ligand>
        <name>UDP-N-acetyl-alpha-D-glucosamine</name>
        <dbReference type="ChEBI" id="CHEBI:57705"/>
    </ligand>
</feature>
<feature type="domain" description="Glycosyl transferase family 28 C-terminal" evidence="12">
    <location>
        <begin position="194"/>
        <end position="356"/>
    </location>
</feature>
<dbReference type="Gene3D" id="3.40.50.2000">
    <property type="entry name" value="Glycogen Phosphorylase B"/>
    <property type="match status" value="2"/>
</dbReference>
<dbReference type="NCBIfam" id="TIGR01133">
    <property type="entry name" value="murG"/>
    <property type="match status" value="1"/>
</dbReference>
<keyword evidence="6 10" id="KW-0573">Peptidoglycan synthesis</keyword>
<proteinExistence type="inferred from homology"/>
<evidence type="ECO:0000256" key="1">
    <source>
        <dbReference type="ARBA" id="ARBA00022475"/>
    </source>
</evidence>
<evidence type="ECO:0000313" key="14">
    <source>
        <dbReference type="Proteomes" id="UP000824267"/>
    </source>
</evidence>
<dbReference type="PANTHER" id="PTHR21015:SF22">
    <property type="entry name" value="GLYCOSYLTRANSFERASE"/>
    <property type="match status" value="1"/>
</dbReference>
<feature type="binding site" evidence="10">
    <location>
        <position position="165"/>
    </location>
    <ligand>
        <name>UDP-N-acetyl-alpha-D-glucosamine</name>
        <dbReference type="ChEBI" id="CHEBI:57705"/>
    </ligand>
</feature>
<feature type="binding site" evidence="10">
    <location>
        <position position="201"/>
    </location>
    <ligand>
        <name>UDP-N-acetyl-alpha-D-glucosamine</name>
        <dbReference type="ChEBI" id="CHEBI:57705"/>
    </ligand>
</feature>
<evidence type="ECO:0000256" key="2">
    <source>
        <dbReference type="ARBA" id="ARBA00022618"/>
    </source>
</evidence>
<evidence type="ECO:0000256" key="7">
    <source>
        <dbReference type="ARBA" id="ARBA00023136"/>
    </source>
</evidence>
<evidence type="ECO:0000256" key="8">
    <source>
        <dbReference type="ARBA" id="ARBA00023306"/>
    </source>
</evidence>
<accession>A0A9D1UHF2</accession>
<dbReference type="InterPro" id="IPR006009">
    <property type="entry name" value="GlcNAc_MurG"/>
</dbReference>
<name>A0A9D1UHF2_9BACT</name>
<dbReference type="AlphaFoldDB" id="A0A9D1UHF2"/>
<dbReference type="Pfam" id="PF04101">
    <property type="entry name" value="Glyco_tran_28_C"/>
    <property type="match status" value="1"/>
</dbReference>
<evidence type="ECO:0000256" key="5">
    <source>
        <dbReference type="ARBA" id="ARBA00022960"/>
    </source>
</evidence>
<comment type="function">
    <text evidence="10">Cell wall formation. Catalyzes the transfer of a GlcNAc subunit on undecaprenyl-pyrophosphoryl-MurNAc-pentapeptide (lipid intermediate I) to form undecaprenyl-pyrophosphoryl-MurNAc-(pentapeptide)GlcNAc (lipid intermediate II).</text>
</comment>
<evidence type="ECO:0000259" key="11">
    <source>
        <dbReference type="Pfam" id="PF03033"/>
    </source>
</evidence>
<dbReference type="GO" id="GO:0051301">
    <property type="term" value="P:cell division"/>
    <property type="evidence" value="ECO:0007669"/>
    <property type="project" value="UniProtKB-KW"/>
</dbReference>
<evidence type="ECO:0000256" key="4">
    <source>
        <dbReference type="ARBA" id="ARBA00022679"/>
    </source>
</evidence>
<keyword evidence="7 10" id="KW-0472">Membrane</keyword>
<feature type="binding site" evidence="10">
    <location>
        <position position="300"/>
    </location>
    <ligand>
        <name>UDP-N-acetyl-alpha-D-glucosamine</name>
        <dbReference type="ChEBI" id="CHEBI:57705"/>
    </ligand>
</feature>
<reference evidence="13" key="1">
    <citation type="journal article" date="2021" name="PeerJ">
        <title>Extensive microbial diversity within the chicken gut microbiome revealed by metagenomics and culture.</title>
        <authorList>
            <person name="Gilroy R."/>
            <person name="Ravi A."/>
            <person name="Getino M."/>
            <person name="Pursley I."/>
            <person name="Horton D.L."/>
            <person name="Alikhan N.F."/>
            <person name="Baker D."/>
            <person name="Gharbi K."/>
            <person name="Hall N."/>
            <person name="Watson M."/>
            <person name="Adriaenssens E.M."/>
            <person name="Foster-Nyarko E."/>
            <person name="Jarju S."/>
            <person name="Secka A."/>
            <person name="Antonio M."/>
            <person name="Oren A."/>
            <person name="Chaudhuri R.R."/>
            <person name="La Ragione R."/>
            <person name="Hildebrand F."/>
            <person name="Pallen M.J."/>
        </authorList>
    </citation>
    <scope>NUCLEOTIDE SEQUENCE</scope>
    <source>
        <strain evidence="13">Gambia16-930</strain>
    </source>
</reference>
<keyword evidence="4 10" id="KW-0808">Transferase</keyword>
<gene>
    <name evidence="10 13" type="primary">murG</name>
    <name evidence="13" type="ORF">IAC47_04450</name>
</gene>
<dbReference type="SUPFAM" id="SSF53756">
    <property type="entry name" value="UDP-Glycosyltransferase/glycogen phosphorylase"/>
    <property type="match status" value="1"/>
</dbReference>
<dbReference type="InterPro" id="IPR004276">
    <property type="entry name" value="GlycoTrans_28_N"/>
</dbReference>
<dbReference type="HAMAP" id="MF_00033">
    <property type="entry name" value="MurG"/>
    <property type="match status" value="1"/>
</dbReference>
<dbReference type="GO" id="GO:0005886">
    <property type="term" value="C:plasma membrane"/>
    <property type="evidence" value="ECO:0007669"/>
    <property type="project" value="UniProtKB-SubCell"/>
</dbReference>
<dbReference type="InterPro" id="IPR007235">
    <property type="entry name" value="Glyco_trans_28_C"/>
</dbReference>
<evidence type="ECO:0000256" key="10">
    <source>
        <dbReference type="HAMAP-Rule" id="MF_00033"/>
    </source>
</evidence>
<comment type="caution">
    <text evidence="13">The sequence shown here is derived from an EMBL/GenBank/DDBJ whole genome shotgun (WGS) entry which is preliminary data.</text>
</comment>
<evidence type="ECO:0000259" key="12">
    <source>
        <dbReference type="Pfam" id="PF04101"/>
    </source>
</evidence>
<dbReference type="EMBL" id="DXGG01000139">
    <property type="protein sequence ID" value="HIW87508.1"/>
    <property type="molecule type" value="Genomic_DNA"/>
</dbReference>
<dbReference type="GO" id="GO:0005975">
    <property type="term" value="P:carbohydrate metabolic process"/>
    <property type="evidence" value="ECO:0007669"/>
    <property type="project" value="InterPro"/>
</dbReference>
<evidence type="ECO:0000313" key="13">
    <source>
        <dbReference type="EMBL" id="HIW87508.1"/>
    </source>
</evidence>
<dbReference type="Proteomes" id="UP000824267">
    <property type="component" value="Unassembled WGS sequence"/>
</dbReference>
<comment type="catalytic activity">
    <reaction evidence="10">
        <text>di-trans,octa-cis-undecaprenyl diphospho-N-acetyl-alpha-D-muramoyl-L-alanyl-D-glutamyl-meso-2,6-diaminopimeloyl-D-alanyl-D-alanine + UDP-N-acetyl-alpha-D-glucosamine = di-trans,octa-cis-undecaprenyl diphospho-[N-acetyl-alpha-D-glucosaminyl-(1-&gt;4)]-N-acetyl-alpha-D-muramoyl-L-alanyl-D-glutamyl-meso-2,6-diaminopimeloyl-D-alanyl-D-alanine + UDP + H(+)</text>
        <dbReference type="Rhea" id="RHEA:31227"/>
        <dbReference type="ChEBI" id="CHEBI:15378"/>
        <dbReference type="ChEBI" id="CHEBI:57705"/>
        <dbReference type="ChEBI" id="CHEBI:58223"/>
        <dbReference type="ChEBI" id="CHEBI:61387"/>
        <dbReference type="ChEBI" id="CHEBI:61388"/>
        <dbReference type="EC" id="2.4.1.227"/>
    </reaction>
</comment>
<dbReference type="GO" id="GO:0008360">
    <property type="term" value="P:regulation of cell shape"/>
    <property type="evidence" value="ECO:0007669"/>
    <property type="project" value="UniProtKB-KW"/>
</dbReference>
<evidence type="ECO:0000256" key="6">
    <source>
        <dbReference type="ARBA" id="ARBA00022984"/>
    </source>
</evidence>
<sequence length="368" mass="40684">MKAIISGGGTGGHIFPAISIANCLKKKYPQAEILFVGAKGRMEMDKVPQAGYKIIGLPVAGFQRKKLWKNFSFPFKLICSMVKAGKIIKDFNPDVVIGVGGYASGPTLKAAVSKGIPTLIQEQNSFPGVTNKMLASGVNRICVAYDNMSRWFPENKIVFTGNPIRQSISRLESFSEQEKEKGLSTFGMNADKCTVLVIGGSLGALTINESIIQNLDYFIQNDIQLIWQTGKSFHQRAKTETERLNTPLIKVYDFIYEMEQAYSLADIIISRAGAIAISELCIVGKPCILIPSPNVAEDHQTKNANSLAEKHAALMVRDIDSREHLIERLDTLVKNIGLRDELSKNIKALGIRNADERIVEEIEKIIRK</sequence>
<keyword evidence="1 10" id="KW-1003">Cell membrane</keyword>
<feature type="domain" description="Glycosyltransferase family 28 N-terminal" evidence="11">
    <location>
        <begin position="4"/>
        <end position="141"/>
    </location>
</feature>
<dbReference type="PANTHER" id="PTHR21015">
    <property type="entry name" value="UDP-N-ACETYLGLUCOSAMINE--N-ACETYLMURAMYL-(PENTAPEPTIDE) PYROPHOSPHORYL-UNDECAPRENOL N-ACETYLGLUCOSAMINE TRANSFERASE 1"/>
    <property type="match status" value="1"/>
</dbReference>
<comment type="similarity">
    <text evidence="10">Belongs to the glycosyltransferase 28 family. MurG subfamily.</text>
</comment>
<evidence type="ECO:0000256" key="3">
    <source>
        <dbReference type="ARBA" id="ARBA00022676"/>
    </source>
</evidence>
<keyword evidence="5 10" id="KW-0133">Cell shape</keyword>
<dbReference type="Pfam" id="PF03033">
    <property type="entry name" value="Glyco_transf_28"/>
    <property type="match status" value="1"/>
</dbReference>
<evidence type="ECO:0000256" key="9">
    <source>
        <dbReference type="ARBA" id="ARBA00023316"/>
    </source>
</evidence>
<comment type="pathway">
    <text evidence="10">Cell wall biogenesis; peptidoglycan biosynthesis.</text>
</comment>
<keyword evidence="8 10" id="KW-0131">Cell cycle</keyword>
<comment type="subcellular location">
    <subcellularLocation>
        <location evidence="10">Cell membrane</location>
        <topology evidence="10">Peripheral membrane protein</topology>
        <orientation evidence="10">Cytoplasmic side</orientation>
    </subcellularLocation>
</comment>